<dbReference type="Proteomes" id="UP000831768">
    <property type="component" value="Plasmid unnamed4"/>
</dbReference>
<accession>A0A8U0A8W3</accession>
<dbReference type="KEGG" id="haad:MW046_19270"/>
<keyword evidence="1" id="KW-0614">Plasmid</keyword>
<keyword evidence="2" id="KW-1185">Reference proteome</keyword>
<dbReference type="RefSeq" id="WP_247995941.1">
    <property type="nucleotide sequence ID" value="NZ_CP096023.1"/>
</dbReference>
<proteinExistence type="predicted"/>
<protein>
    <submittedName>
        <fullName evidence="1">Uncharacterized protein</fullName>
    </submittedName>
</protein>
<geneLocation type="plasmid" evidence="1 2">
    <name>unnamed4</name>
</geneLocation>
<name>A0A8U0A8W3_9EURY</name>
<gene>
    <name evidence="1" type="ORF">MW046_19270</name>
</gene>
<reference evidence="1" key="1">
    <citation type="submission" date="2022-04" db="EMBL/GenBank/DDBJ databases">
        <title>Halocatena sp. nov., isolated from a salt lake.</title>
        <authorList>
            <person name="Cui H.-L."/>
        </authorList>
    </citation>
    <scope>NUCLEOTIDE SEQUENCE</scope>
    <source>
        <strain evidence="1">AD-1</strain>
        <plasmid evidence="1">unnamed4</plasmid>
    </source>
</reference>
<evidence type="ECO:0000313" key="1">
    <source>
        <dbReference type="EMBL" id="UPM45289.1"/>
    </source>
</evidence>
<dbReference type="AlphaFoldDB" id="A0A8U0A8W3"/>
<dbReference type="EMBL" id="CP096023">
    <property type="protein sequence ID" value="UPM45289.1"/>
    <property type="molecule type" value="Genomic_DNA"/>
</dbReference>
<evidence type="ECO:0000313" key="2">
    <source>
        <dbReference type="Proteomes" id="UP000831768"/>
    </source>
</evidence>
<organism evidence="1 2">
    <name type="scientific">Halocatena salina</name>
    <dbReference type="NCBI Taxonomy" id="2934340"/>
    <lineage>
        <taxon>Archaea</taxon>
        <taxon>Methanobacteriati</taxon>
        <taxon>Methanobacteriota</taxon>
        <taxon>Stenosarchaea group</taxon>
        <taxon>Halobacteria</taxon>
        <taxon>Halobacteriales</taxon>
        <taxon>Natronomonadaceae</taxon>
        <taxon>Halocatena</taxon>
    </lineage>
</organism>
<sequence length="109" mass="12434">MLTVVEFYECYYTWRILAENHIGITLDELLNISQPEEQPSEIFTGMLSLDSERCETMLSIMELYIDAYEDVLTSLAEHLGEKLPEGVTNIDTRAEKNAEQLATEISCPL</sequence>
<dbReference type="GeneID" id="71930235"/>